<dbReference type="PANTHER" id="PTHR12398">
    <property type="entry name" value="PROTEIN PHOSPHATASE INHIBITOR"/>
    <property type="match status" value="1"/>
</dbReference>
<protein>
    <recommendedName>
        <fullName evidence="4">Glc8 protein</fullName>
    </recommendedName>
</protein>
<evidence type="ECO:0008006" key="4">
    <source>
        <dbReference type="Google" id="ProtNLM"/>
    </source>
</evidence>
<dbReference type="Proteomes" id="UP001303222">
    <property type="component" value="Unassembled WGS sequence"/>
</dbReference>
<feature type="compositionally biased region" description="Basic and acidic residues" evidence="1">
    <location>
        <begin position="163"/>
        <end position="175"/>
    </location>
</feature>
<feature type="region of interest" description="Disordered" evidence="1">
    <location>
        <begin position="1"/>
        <end position="261"/>
    </location>
</feature>
<feature type="compositionally biased region" description="Basic and acidic residues" evidence="1">
    <location>
        <begin position="127"/>
        <end position="149"/>
    </location>
</feature>
<gene>
    <name evidence="2" type="ORF">QBC32DRAFT_68970</name>
</gene>
<evidence type="ECO:0000256" key="1">
    <source>
        <dbReference type="SAM" id="MobiDB-lite"/>
    </source>
</evidence>
<accession>A0AAN6NLE5</accession>
<reference evidence="2" key="1">
    <citation type="journal article" date="2023" name="Mol. Phylogenet. Evol.">
        <title>Genome-scale phylogeny and comparative genomics of the fungal order Sordariales.</title>
        <authorList>
            <person name="Hensen N."/>
            <person name="Bonometti L."/>
            <person name="Westerberg I."/>
            <person name="Brannstrom I.O."/>
            <person name="Guillou S."/>
            <person name="Cros-Aarteil S."/>
            <person name="Calhoun S."/>
            <person name="Haridas S."/>
            <person name="Kuo A."/>
            <person name="Mondo S."/>
            <person name="Pangilinan J."/>
            <person name="Riley R."/>
            <person name="LaButti K."/>
            <person name="Andreopoulos B."/>
            <person name="Lipzen A."/>
            <person name="Chen C."/>
            <person name="Yan M."/>
            <person name="Daum C."/>
            <person name="Ng V."/>
            <person name="Clum A."/>
            <person name="Steindorff A."/>
            <person name="Ohm R.A."/>
            <person name="Martin F."/>
            <person name="Silar P."/>
            <person name="Natvig D.O."/>
            <person name="Lalanne C."/>
            <person name="Gautier V."/>
            <person name="Ament-Velasquez S.L."/>
            <person name="Kruys A."/>
            <person name="Hutchinson M.I."/>
            <person name="Powell A.J."/>
            <person name="Barry K."/>
            <person name="Miller A.N."/>
            <person name="Grigoriev I.V."/>
            <person name="Debuchy R."/>
            <person name="Gladieux P."/>
            <person name="Hiltunen Thoren M."/>
            <person name="Johannesson H."/>
        </authorList>
    </citation>
    <scope>NUCLEOTIDE SEQUENCE</scope>
    <source>
        <strain evidence="2">CBS 626.80</strain>
    </source>
</reference>
<keyword evidence="3" id="KW-1185">Reference proteome</keyword>
<reference evidence="2" key="2">
    <citation type="submission" date="2023-06" db="EMBL/GenBank/DDBJ databases">
        <authorList>
            <consortium name="Lawrence Berkeley National Laboratory"/>
            <person name="Mondo S.J."/>
            <person name="Hensen N."/>
            <person name="Bonometti L."/>
            <person name="Westerberg I."/>
            <person name="Brannstrom I.O."/>
            <person name="Guillou S."/>
            <person name="Cros-Aarteil S."/>
            <person name="Calhoun S."/>
            <person name="Haridas S."/>
            <person name="Kuo A."/>
            <person name="Pangilinan J."/>
            <person name="Riley R."/>
            <person name="Labutti K."/>
            <person name="Andreopoulos B."/>
            <person name="Lipzen A."/>
            <person name="Chen C."/>
            <person name="Yanf M."/>
            <person name="Daum C."/>
            <person name="Ng V."/>
            <person name="Clum A."/>
            <person name="Steindorff A."/>
            <person name="Ohm R."/>
            <person name="Martin F."/>
            <person name="Silar P."/>
            <person name="Natvig D."/>
            <person name="Lalanne C."/>
            <person name="Gautier V."/>
            <person name="Ament-Velasquez S.L."/>
            <person name="Kruys A."/>
            <person name="Hutchinson M.I."/>
            <person name="Powell A.J."/>
            <person name="Barry K."/>
            <person name="Miller A.N."/>
            <person name="Grigoriev I.V."/>
            <person name="Debuchy R."/>
            <person name="Gladieux P."/>
            <person name="Thoren M.H."/>
            <person name="Johannesson H."/>
        </authorList>
    </citation>
    <scope>NUCLEOTIDE SEQUENCE</scope>
    <source>
        <strain evidence="2">CBS 626.80</strain>
    </source>
</reference>
<comment type="caution">
    <text evidence="2">The sequence shown here is derived from an EMBL/GenBank/DDBJ whole genome shotgun (WGS) entry which is preliminary data.</text>
</comment>
<feature type="region of interest" description="Disordered" evidence="1">
    <location>
        <begin position="274"/>
        <end position="311"/>
    </location>
</feature>
<dbReference type="InterPro" id="IPR007062">
    <property type="entry name" value="PPI-2"/>
</dbReference>
<name>A0AAN6NLE5_9PEZI</name>
<feature type="compositionally biased region" description="Acidic residues" evidence="1">
    <location>
        <begin position="285"/>
        <end position="297"/>
    </location>
</feature>
<sequence>MSTAMESSPTHSPPPPTVPRPKGILKNSYRGSPPAGPTSPLEIQHHHDAAHPPPLIHMPASAKEAKEITIMNTQINAGHRRSSSAAGSRPGLSGSRRSTTPSYHGDEDSSEQGQRLKWDEANLYLTEQERSSTMKIDEPKTPYAKHYDPAEDPSDDDEEVPEAIDHNKIDMDRVDGLSPIPKHNKRRHGNMDDEIPGLSLGEPEEAVPDGGFPFGQGATARSEDGGSPKRPRAVHVNSNGSGHDPDDELAAMNAEEREKHRKFEEMRKKHYEMKSVASLLGHPEDLEDEDEEDDEETPGVPALPTRSNGSS</sequence>
<dbReference type="Pfam" id="PF04979">
    <property type="entry name" value="IPP-2"/>
    <property type="match status" value="1"/>
</dbReference>
<proteinExistence type="predicted"/>
<dbReference type="PANTHER" id="PTHR12398:SF20">
    <property type="entry name" value="PROTEIN PHOSPHATASE 1 REGULATORY INHIBITOR SUBUNIT 2"/>
    <property type="match status" value="1"/>
</dbReference>
<organism evidence="2 3">
    <name type="scientific">Pseudoneurospora amorphoporcata</name>
    <dbReference type="NCBI Taxonomy" id="241081"/>
    <lineage>
        <taxon>Eukaryota</taxon>
        <taxon>Fungi</taxon>
        <taxon>Dikarya</taxon>
        <taxon>Ascomycota</taxon>
        <taxon>Pezizomycotina</taxon>
        <taxon>Sordariomycetes</taxon>
        <taxon>Sordariomycetidae</taxon>
        <taxon>Sordariales</taxon>
        <taxon>Sordariaceae</taxon>
        <taxon>Pseudoneurospora</taxon>
    </lineage>
</organism>
<dbReference type="GO" id="GO:0009966">
    <property type="term" value="P:regulation of signal transduction"/>
    <property type="evidence" value="ECO:0007669"/>
    <property type="project" value="InterPro"/>
</dbReference>
<dbReference type="GO" id="GO:0004864">
    <property type="term" value="F:protein phosphatase inhibitor activity"/>
    <property type="evidence" value="ECO:0007669"/>
    <property type="project" value="InterPro"/>
</dbReference>
<dbReference type="EMBL" id="MU859290">
    <property type="protein sequence ID" value="KAK3948025.1"/>
    <property type="molecule type" value="Genomic_DNA"/>
</dbReference>
<dbReference type="AlphaFoldDB" id="A0AAN6NLE5"/>
<evidence type="ECO:0000313" key="3">
    <source>
        <dbReference type="Proteomes" id="UP001303222"/>
    </source>
</evidence>
<feature type="compositionally biased region" description="Acidic residues" evidence="1">
    <location>
        <begin position="150"/>
        <end position="162"/>
    </location>
</feature>
<feature type="compositionally biased region" description="Low complexity" evidence="1">
    <location>
        <begin position="83"/>
        <end position="98"/>
    </location>
</feature>
<evidence type="ECO:0000313" key="2">
    <source>
        <dbReference type="EMBL" id="KAK3948025.1"/>
    </source>
</evidence>